<evidence type="ECO:0000313" key="2">
    <source>
        <dbReference type="Proteomes" id="UP001060895"/>
    </source>
</evidence>
<dbReference type="EMBL" id="BAQP01000201">
    <property type="protein sequence ID" value="GBQ27370.1"/>
    <property type="molecule type" value="Genomic_DNA"/>
</dbReference>
<keyword evidence="2" id="KW-1185">Reference proteome</keyword>
<name>A0ABQ0P966_9PROT</name>
<protein>
    <submittedName>
        <fullName evidence="1">Uncharacterized protein</fullName>
    </submittedName>
</protein>
<comment type="caution">
    <text evidence="1">The sequence shown here is derived from an EMBL/GenBank/DDBJ whole genome shotgun (WGS) entry which is preliminary data.</text>
</comment>
<proteinExistence type="predicted"/>
<organism evidence="1 2">
    <name type="scientific">Gluconacetobacter sacchari DSM 12717</name>
    <dbReference type="NCBI Taxonomy" id="1307940"/>
    <lineage>
        <taxon>Bacteria</taxon>
        <taxon>Pseudomonadati</taxon>
        <taxon>Pseudomonadota</taxon>
        <taxon>Alphaproteobacteria</taxon>
        <taxon>Acetobacterales</taxon>
        <taxon>Acetobacteraceae</taxon>
        <taxon>Gluconacetobacter</taxon>
    </lineage>
</organism>
<accession>A0ABQ0P966</accession>
<evidence type="ECO:0000313" key="1">
    <source>
        <dbReference type="EMBL" id="GBQ27370.1"/>
    </source>
</evidence>
<gene>
    <name evidence="1" type="ORF">AA12717_2662</name>
</gene>
<dbReference type="Proteomes" id="UP001060895">
    <property type="component" value="Unassembled WGS sequence"/>
</dbReference>
<sequence length="90" mass="9372">MKDNITEGPIRIVGHVPDSFAGKIAGGSTLRASRRRVTAWESWGQMTAGVAGLRASGAKPCVVARPCRSVGGIWGKGGKGPSFPVTRLLL</sequence>
<reference evidence="1" key="1">
    <citation type="submission" date="2013-04" db="EMBL/GenBank/DDBJ databases">
        <title>The genome sequencing project of 58 acetic acid bacteria.</title>
        <authorList>
            <person name="Okamoto-Kainuma A."/>
            <person name="Ishikawa M."/>
            <person name="Umino S."/>
            <person name="Koizumi Y."/>
            <person name="Shiwa Y."/>
            <person name="Yoshikawa H."/>
            <person name="Matsutani M."/>
            <person name="Matsushita K."/>
        </authorList>
    </citation>
    <scope>NUCLEOTIDE SEQUENCE</scope>
    <source>
        <strain evidence="1">DSM 12717</strain>
    </source>
</reference>